<dbReference type="PANTHER" id="PTHR43639:SF1">
    <property type="entry name" value="SHORT-CHAIN DEHYDROGENASE_REDUCTASE FAMILY PROTEIN"/>
    <property type="match status" value="1"/>
</dbReference>
<keyword evidence="4" id="KW-1185">Reference proteome</keyword>
<dbReference type="EC" id="1.-.-.-" evidence="3"/>
<dbReference type="SUPFAM" id="SSF51735">
    <property type="entry name" value="NAD(P)-binding Rossmann-fold domains"/>
    <property type="match status" value="1"/>
</dbReference>
<keyword evidence="2 3" id="KW-0560">Oxidoreductase</keyword>
<proteinExistence type="inferred from homology"/>
<evidence type="ECO:0000256" key="2">
    <source>
        <dbReference type="ARBA" id="ARBA00023002"/>
    </source>
</evidence>
<comment type="similarity">
    <text evidence="1">Belongs to the short-chain dehydrogenases/reductases (SDR) family.</text>
</comment>
<accession>A0ABT8LCG7</accession>
<gene>
    <name evidence="3" type="ORF">QQ020_25575</name>
</gene>
<dbReference type="PROSITE" id="PS00061">
    <property type="entry name" value="ADH_SHORT"/>
    <property type="match status" value="1"/>
</dbReference>
<dbReference type="InterPro" id="IPR036291">
    <property type="entry name" value="NAD(P)-bd_dom_sf"/>
</dbReference>
<dbReference type="GO" id="GO:0016491">
    <property type="term" value="F:oxidoreductase activity"/>
    <property type="evidence" value="ECO:0007669"/>
    <property type="project" value="UniProtKB-KW"/>
</dbReference>
<evidence type="ECO:0000313" key="3">
    <source>
        <dbReference type="EMBL" id="MDN5215475.1"/>
    </source>
</evidence>
<reference evidence="3" key="1">
    <citation type="submission" date="2023-06" db="EMBL/GenBank/DDBJ databases">
        <title>Genomic of Agaribacillus aureum.</title>
        <authorList>
            <person name="Wang G."/>
        </authorList>
    </citation>
    <scope>NUCLEOTIDE SEQUENCE</scope>
    <source>
        <strain evidence="3">BMA12</strain>
    </source>
</reference>
<organism evidence="3 4">
    <name type="scientific">Agaribacillus aureus</name>
    <dbReference type="NCBI Taxonomy" id="3051825"/>
    <lineage>
        <taxon>Bacteria</taxon>
        <taxon>Pseudomonadati</taxon>
        <taxon>Bacteroidota</taxon>
        <taxon>Cytophagia</taxon>
        <taxon>Cytophagales</taxon>
        <taxon>Splendidivirgaceae</taxon>
        <taxon>Agaribacillus</taxon>
    </lineage>
</organism>
<dbReference type="PRINTS" id="PR00081">
    <property type="entry name" value="GDHRDH"/>
</dbReference>
<dbReference type="RefSeq" id="WP_346760805.1">
    <property type="nucleotide sequence ID" value="NZ_JAUJEB010000006.1"/>
</dbReference>
<dbReference type="InterPro" id="IPR002347">
    <property type="entry name" value="SDR_fam"/>
</dbReference>
<sequence>MKNIIVTGASRGVGFNITETLVKEYYHVIAINRNVSDALKDLQIKFPDSLTIIPYDLADTENIHSKIFKEEITYDKSIHGLINNAAMAYDDIITNINFKRLEGMYKVNVFSPMILTKYAIRHMLLHKVAGSIIHISSISAHTGYKGLSMYASTKGALESFSKNTAREWGEVGIRSNCIVPGFMETEMSSGLNSQQKDRIYKRTSLKKPTFIESVSKTVSFLLSDDAFSITGQNIHVDSGTI</sequence>
<dbReference type="PRINTS" id="PR00080">
    <property type="entry name" value="SDRFAMILY"/>
</dbReference>
<evidence type="ECO:0000256" key="1">
    <source>
        <dbReference type="ARBA" id="ARBA00006484"/>
    </source>
</evidence>
<name>A0ABT8LCG7_9BACT</name>
<protein>
    <submittedName>
        <fullName evidence="3">SDR family oxidoreductase</fullName>
        <ecNumber evidence="3">1.-.-.-</ecNumber>
    </submittedName>
</protein>
<comment type="caution">
    <text evidence="3">The sequence shown here is derived from an EMBL/GenBank/DDBJ whole genome shotgun (WGS) entry which is preliminary data.</text>
</comment>
<dbReference type="InterPro" id="IPR020904">
    <property type="entry name" value="Sc_DH/Rdtase_CS"/>
</dbReference>
<dbReference type="Pfam" id="PF13561">
    <property type="entry name" value="adh_short_C2"/>
    <property type="match status" value="1"/>
</dbReference>
<dbReference type="CDD" id="cd05233">
    <property type="entry name" value="SDR_c"/>
    <property type="match status" value="1"/>
</dbReference>
<evidence type="ECO:0000313" key="4">
    <source>
        <dbReference type="Proteomes" id="UP001172083"/>
    </source>
</evidence>
<dbReference type="PANTHER" id="PTHR43639">
    <property type="entry name" value="OXIDOREDUCTASE, SHORT-CHAIN DEHYDROGENASE/REDUCTASE FAMILY (AFU_ORTHOLOGUE AFUA_5G02870)"/>
    <property type="match status" value="1"/>
</dbReference>
<dbReference type="Gene3D" id="3.40.50.720">
    <property type="entry name" value="NAD(P)-binding Rossmann-like Domain"/>
    <property type="match status" value="1"/>
</dbReference>
<dbReference type="EMBL" id="JAUJEB010000006">
    <property type="protein sequence ID" value="MDN5215475.1"/>
    <property type="molecule type" value="Genomic_DNA"/>
</dbReference>
<dbReference type="Proteomes" id="UP001172083">
    <property type="component" value="Unassembled WGS sequence"/>
</dbReference>